<proteinExistence type="inferred from homology"/>
<dbReference type="InterPro" id="IPR017901">
    <property type="entry name" value="C-CAP_CF_C-like"/>
</dbReference>
<feature type="compositionally biased region" description="Polar residues" evidence="2">
    <location>
        <begin position="642"/>
        <end position="660"/>
    </location>
</feature>
<sequence>MLLRRKSKCIGIYEQEHSHINMEKESTCKEYDPCRLGEFIKESSKDKTKGECKRLFMRKEILDHAVIYTTSKIDENSLIHYIKGFYVYFKKEKQSNEYGRNLSEEIYITLEDWLTYNELVKKQDNNLLTLFSSNVCKSLWILLCVTVQSVRKKNNVNKQKTIFNTPLEELYTHGLGNNLKGETLATGVDTVGGIEKIQEVYENGDKSEGKTLDVWGEEWLSEHVCIELVIFFIILQFLKIDHEKKKYDKSLSEECWPRFIDSPRSVSSGGSSGDGSGGRSGGRSGGGSGGGSGSGSVGNGSVGSTNSSMCKSNLSDFFSICGKSYKHFLKTYLIAFFSCTDITNSTTLTDIPLYFRSYHFLLLDFIIDTNDHTNVYEQFLRHNEHKILYKTRTILTWLLSSLCIVNRKDDHDESATTLPLDLSTDEKHSHNKLPTSRASCTPRASRSSRSSRSSDASDISDASDASFSPRCENGSLANYGIEEINEDIYEIENMVGRTLYIDNGKSIINISNCRECNIFILSSVEYLKISLCEDCYIISLSVEMIATLFSSNGLDVHLVTRSLKIENVIDTDVYVYTETNIIIFGDTRNIQLAPYNILNGNQKECLEKTKIVFNEKNCELFAFPLKCKTSLSHSQSGCVHLQSSGLSPNPGGNNDMSNGEFSDGKRESGSDRSGSGSGSSSDSGGGGRGRRGRHRDRNWRRRDCNGKDELISAMDACTLSSSFTDYVYYLLDPSKFSLVEFAQSDFACGSDIDNTPIEDISWEDLYRSSKVSCNMSDYVNKGENDKYVCLYLPEVYKNSIERQDEHILSFLNFMDSIKLTKSQREKVTKILTYKLYEYTMRSKKVCRALGALVDAEHDTQEVNSNEER</sequence>
<evidence type="ECO:0000313" key="4">
    <source>
        <dbReference type="EMBL" id="SBT44057.1"/>
    </source>
</evidence>
<organism evidence="5 6">
    <name type="scientific">Plasmodium ovale wallikeri</name>
    <dbReference type="NCBI Taxonomy" id="864142"/>
    <lineage>
        <taxon>Eukaryota</taxon>
        <taxon>Sar</taxon>
        <taxon>Alveolata</taxon>
        <taxon>Apicomplexa</taxon>
        <taxon>Aconoidasida</taxon>
        <taxon>Haemosporida</taxon>
        <taxon>Plasmodiidae</taxon>
        <taxon>Plasmodium</taxon>
        <taxon>Plasmodium (Plasmodium)</taxon>
    </lineage>
</organism>
<comment type="similarity">
    <text evidence="1">Belongs to the TBCC family.</text>
</comment>
<gene>
    <name evidence="4" type="ORF">POVWA1_049100</name>
    <name evidence="5" type="ORF">POVWA2_048160</name>
</gene>
<dbReference type="InterPro" id="IPR012945">
    <property type="entry name" value="Tubulin-bd_cofactor_C_dom"/>
</dbReference>
<dbReference type="InterPro" id="IPR016098">
    <property type="entry name" value="CAP/MinC_C"/>
</dbReference>
<evidence type="ECO:0000313" key="6">
    <source>
        <dbReference type="Proteomes" id="UP000078550"/>
    </source>
</evidence>
<evidence type="ECO:0000256" key="2">
    <source>
        <dbReference type="SAM" id="MobiDB-lite"/>
    </source>
</evidence>
<dbReference type="AlphaFoldDB" id="A0A1A8ZL12"/>
<dbReference type="InterPro" id="IPR039589">
    <property type="entry name" value="TBCC1"/>
</dbReference>
<feature type="region of interest" description="Disordered" evidence="2">
    <location>
        <begin position="262"/>
        <end position="300"/>
    </location>
</feature>
<feature type="region of interest" description="Disordered" evidence="2">
    <location>
        <begin position="642"/>
        <end position="700"/>
    </location>
</feature>
<keyword evidence="7" id="KW-1185">Reference proteome</keyword>
<name>A0A1A8ZL12_PLAOA</name>
<dbReference type="EMBL" id="FLRE01000173">
    <property type="protein sequence ID" value="SBT44562.1"/>
    <property type="molecule type" value="Genomic_DNA"/>
</dbReference>
<evidence type="ECO:0000259" key="3">
    <source>
        <dbReference type="PROSITE" id="PS51329"/>
    </source>
</evidence>
<dbReference type="Proteomes" id="UP000078555">
    <property type="component" value="Unassembled WGS sequence"/>
</dbReference>
<dbReference type="Gene3D" id="2.160.20.70">
    <property type="match status" value="1"/>
</dbReference>
<reference evidence="5" key="1">
    <citation type="submission" date="2016-05" db="EMBL/GenBank/DDBJ databases">
        <authorList>
            <person name="Lavstsen T."/>
            <person name="Jespersen J.S."/>
        </authorList>
    </citation>
    <scope>NUCLEOTIDE SEQUENCE [LARGE SCALE GENOMIC DNA]</scope>
</reference>
<evidence type="ECO:0000313" key="7">
    <source>
        <dbReference type="Proteomes" id="UP000078555"/>
    </source>
</evidence>
<dbReference type="PANTHER" id="PTHR16052:SF0">
    <property type="entry name" value="TBCC DOMAIN-CONTAINING PROTEIN 1"/>
    <property type="match status" value="1"/>
</dbReference>
<reference evidence="6 7" key="2">
    <citation type="submission" date="2016-05" db="EMBL/GenBank/DDBJ databases">
        <authorList>
            <person name="Naeem Raeece"/>
        </authorList>
    </citation>
    <scope>NUCLEOTIDE SEQUENCE [LARGE SCALE GENOMIC DNA]</scope>
</reference>
<feature type="compositionally biased region" description="Low complexity" evidence="2">
    <location>
        <begin position="436"/>
        <end position="467"/>
    </location>
</feature>
<accession>A0A1A8ZL12</accession>
<dbReference type="Proteomes" id="UP000078550">
    <property type="component" value="Unassembled WGS sequence"/>
</dbReference>
<dbReference type="Pfam" id="PF07986">
    <property type="entry name" value="TBCC"/>
    <property type="match status" value="1"/>
</dbReference>
<feature type="compositionally biased region" description="Basic residues" evidence="2">
    <location>
        <begin position="688"/>
        <end position="700"/>
    </location>
</feature>
<protein>
    <recommendedName>
        <fullName evidence="3">C-CAP/cofactor C-like domain-containing protein</fullName>
    </recommendedName>
</protein>
<feature type="compositionally biased region" description="Low complexity" evidence="2">
    <location>
        <begin position="671"/>
        <end position="682"/>
    </location>
</feature>
<feature type="compositionally biased region" description="Gly residues" evidence="2">
    <location>
        <begin position="270"/>
        <end position="300"/>
    </location>
</feature>
<evidence type="ECO:0000313" key="5">
    <source>
        <dbReference type="EMBL" id="SBT44562.1"/>
    </source>
</evidence>
<dbReference type="EMBL" id="FLRD01000132">
    <property type="protein sequence ID" value="SBT44057.1"/>
    <property type="molecule type" value="Genomic_DNA"/>
</dbReference>
<dbReference type="PANTHER" id="PTHR16052">
    <property type="entry name" value="TBCC DOMAIN-CONTAINING PROTEIN 1"/>
    <property type="match status" value="1"/>
</dbReference>
<evidence type="ECO:0000256" key="1">
    <source>
        <dbReference type="ARBA" id="ARBA00008848"/>
    </source>
</evidence>
<dbReference type="PROSITE" id="PS51329">
    <property type="entry name" value="C_CAP_COFACTOR_C"/>
    <property type="match status" value="1"/>
</dbReference>
<feature type="domain" description="C-CAP/cofactor C-like" evidence="3">
    <location>
        <begin position="469"/>
        <end position="611"/>
    </location>
</feature>
<feature type="region of interest" description="Disordered" evidence="2">
    <location>
        <begin position="424"/>
        <end position="467"/>
    </location>
</feature>